<evidence type="ECO:0000313" key="2">
    <source>
        <dbReference type="EMBL" id="CAL6023369.1"/>
    </source>
</evidence>
<proteinExistence type="predicted"/>
<protein>
    <submittedName>
        <fullName evidence="2">Hypothetical_protein</fullName>
    </submittedName>
</protein>
<evidence type="ECO:0000313" key="1">
    <source>
        <dbReference type="EMBL" id="CAI9924087.1"/>
    </source>
</evidence>
<dbReference type="Proteomes" id="UP001642409">
    <property type="component" value="Unassembled WGS sequence"/>
</dbReference>
<dbReference type="EMBL" id="CAXDID020000093">
    <property type="protein sequence ID" value="CAL6023369.1"/>
    <property type="molecule type" value="Genomic_DNA"/>
</dbReference>
<reference evidence="2 3" key="2">
    <citation type="submission" date="2024-07" db="EMBL/GenBank/DDBJ databases">
        <authorList>
            <person name="Akdeniz Z."/>
        </authorList>
    </citation>
    <scope>NUCLEOTIDE SEQUENCE [LARGE SCALE GENOMIC DNA]</scope>
</reference>
<organism evidence="1">
    <name type="scientific">Hexamita inflata</name>
    <dbReference type="NCBI Taxonomy" id="28002"/>
    <lineage>
        <taxon>Eukaryota</taxon>
        <taxon>Metamonada</taxon>
        <taxon>Diplomonadida</taxon>
        <taxon>Hexamitidae</taxon>
        <taxon>Hexamitinae</taxon>
        <taxon>Hexamita</taxon>
    </lineage>
</organism>
<gene>
    <name evidence="1" type="ORF">HINF_LOCUS11732</name>
    <name evidence="2" type="ORF">HINF_LOCUS29100</name>
</gene>
<dbReference type="EMBL" id="CATOUU010000302">
    <property type="protein sequence ID" value="CAI9924087.1"/>
    <property type="molecule type" value="Genomic_DNA"/>
</dbReference>
<comment type="caution">
    <text evidence="1">The sequence shown here is derived from an EMBL/GenBank/DDBJ whole genome shotgun (WGS) entry which is preliminary data.</text>
</comment>
<dbReference type="AlphaFoldDB" id="A0AA86TRK7"/>
<name>A0AA86TRK7_9EUKA</name>
<accession>A0AA86TRK7</accession>
<keyword evidence="3" id="KW-1185">Reference proteome</keyword>
<evidence type="ECO:0000313" key="3">
    <source>
        <dbReference type="Proteomes" id="UP001642409"/>
    </source>
</evidence>
<reference evidence="1" key="1">
    <citation type="submission" date="2023-06" db="EMBL/GenBank/DDBJ databases">
        <authorList>
            <person name="Kurt Z."/>
        </authorList>
    </citation>
    <scope>NUCLEOTIDE SEQUENCE</scope>
</reference>
<sequence length="110" mass="13265">MQPVNHGIRSKEDLLKHFGSSLKLEIVNSKQMKKLLRMNVELEVWEDASNRYLLFFNLEFVQRTKEFTFDRRGQGCYLYGKIRQNKNHTYGCYIRNSDFSRIYYTILSQK</sequence>